<dbReference type="AlphaFoldDB" id="A0A367S0A9"/>
<evidence type="ECO:0000313" key="4">
    <source>
        <dbReference type="Proteomes" id="UP000252107"/>
    </source>
</evidence>
<evidence type="ECO:0000313" key="3">
    <source>
        <dbReference type="EMBL" id="RCJ42287.1"/>
    </source>
</evidence>
<dbReference type="EMBL" id="LXQD01000012">
    <property type="protein sequence ID" value="RCJ42287.1"/>
    <property type="molecule type" value="Genomic_DNA"/>
</dbReference>
<name>A0A367S0A9_9NOSO</name>
<comment type="caution">
    <text evidence="3">The sequence shown here is derived from an EMBL/GenBank/DDBJ whole genome shotgun (WGS) entry which is preliminary data.</text>
</comment>
<proteinExistence type="predicted"/>
<gene>
    <name evidence="3" type="ORF">A6770_07935</name>
</gene>
<evidence type="ECO:0000256" key="2">
    <source>
        <dbReference type="SAM" id="MobiDB-lite"/>
    </source>
</evidence>
<protein>
    <submittedName>
        <fullName evidence="3">Uncharacterized protein</fullName>
    </submittedName>
</protein>
<sequence>MPYKLSSLARETMREIEHSYKQHISLPFSLSQPTTVTNAIMPLQPQQENIVSEWERLVAQAQRINQMAAELEATILDLKAIANTLNSQRSRLQENGKAYKSICKYLTVSVPWVRQKPDESFILTTRKVDLFRAEREAALLAQKLRQQTKRKRLASQRHRKNKNTTDADTSRFFQRALINKS</sequence>
<feature type="compositionally biased region" description="Basic residues" evidence="2">
    <location>
        <begin position="149"/>
        <end position="162"/>
    </location>
</feature>
<accession>A0A367S0A9</accession>
<keyword evidence="1" id="KW-0175">Coiled coil</keyword>
<evidence type="ECO:0000256" key="1">
    <source>
        <dbReference type="SAM" id="Coils"/>
    </source>
</evidence>
<feature type="region of interest" description="Disordered" evidence="2">
    <location>
        <begin position="149"/>
        <end position="169"/>
    </location>
</feature>
<reference evidence="3" key="1">
    <citation type="submission" date="2016-04" db="EMBL/GenBank/DDBJ databases">
        <authorList>
            <person name="Tabuchi Yagui T.R."/>
        </authorList>
    </citation>
    <scope>NUCLEOTIDE SEQUENCE [LARGE SCALE GENOMIC DNA]</scope>
    <source>
        <strain evidence="3">NIES-26</strain>
    </source>
</reference>
<organism evidence="3 4">
    <name type="scientific">Nostoc minutum NIES-26</name>
    <dbReference type="NCBI Taxonomy" id="1844469"/>
    <lineage>
        <taxon>Bacteria</taxon>
        <taxon>Bacillati</taxon>
        <taxon>Cyanobacteriota</taxon>
        <taxon>Cyanophyceae</taxon>
        <taxon>Nostocales</taxon>
        <taxon>Nostocaceae</taxon>
        <taxon>Nostoc</taxon>
    </lineage>
</organism>
<keyword evidence="4" id="KW-1185">Reference proteome</keyword>
<feature type="coiled-coil region" evidence="1">
    <location>
        <begin position="61"/>
        <end position="95"/>
    </location>
</feature>
<dbReference type="Proteomes" id="UP000252107">
    <property type="component" value="Unassembled WGS sequence"/>
</dbReference>